<name>A0A9D7XDF0_9BACT</name>
<gene>
    <name evidence="1" type="ORF">IPO85_03555</name>
</gene>
<evidence type="ECO:0000313" key="1">
    <source>
        <dbReference type="EMBL" id="MBK9716590.1"/>
    </source>
</evidence>
<accession>A0A9D7XDF0</accession>
<organism evidence="1 2">
    <name type="scientific">Candidatus Defluviibacterium haderslevense</name>
    <dbReference type="NCBI Taxonomy" id="2981993"/>
    <lineage>
        <taxon>Bacteria</taxon>
        <taxon>Pseudomonadati</taxon>
        <taxon>Bacteroidota</taxon>
        <taxon>Saprospiria</taxon>
        <taxon>Saprospirales</taxon>
        <taxon>Saprospiraceae</taxon>
        <taxon>Candidatus Defluviibacterium</taxon>
    </lineage>
</organism>
<dbReference type="EMBL" id="JADKFW010000004">
    <property type="protein sequence ID" value="MBK9716590.1"/>
    <property type="molecule type" value="Genomic_DNA"/>
</dbReference>
<evidence type="ECO:0000313" key="2">
    <source>
        <dbReference type="Proteomes" id="UP000808349"/>
    </source>
</evidence>
<reference evidence="1 2" key="1">
    <citation type="submission" date="2020-10" db="EMBL/GenBank/DDBJ databases">
        <title>Connecting structure to function with the recovery of over 1000 high-quality activated sludge metagenome-assembled genomes encoding full-length rRNA genes using long-read sequencing.</title>
        <authorList>
            <person name="Singleton C.M."/>
            <person name="Petriglieri F."/>
            <person name="Kristensen J.M."/>
            <person name="Kirkegaard R.H."/>
            <person name="Michaelsen T.Y."/>
            <person name="Andersen M.H."/>
            <person name="Karst S.M."/>
            <person name="Dueholm M.S."/>
            <person name="Nielsen P.H."/>
            <person name="Albertsen M."/>
        </authorList>
    </citation>
    <scope>NUCLEOTIDE SEQUENCE [LARGE SCALE GENOMIC DNA]</scope>
    <source>
        <strain evidence="1">Ribe_18-Q3-R11-54_BAT3C.373</strain>
    </source>
</reference>
<protein>
    <submittedName>
        <fullName evidence="1">Uncharacterized protein</fullName>
    </submittedName>
</protein>
<dbReference type="AlphaFoldDB" id="A0A9D7XDF0"/>
<dbReference type="Proteomes" id="UP000808349">
    <property type="component" value="Unassembled WGS sequence"/>
</dbReference>
<comment type="caution">
    <text evidence="1">The sequence shown here is derived from an EMBL/GenBank/DDBJ whole genome shotgun (WGS) entry which is preliminary data.</text>
</comment>
<sequence>MSFQNLINDWWFSKFNPKLEQQEIMWLEQFVPFIRDLANEDKNEFFQELAKMLEKHEFIKMGLEKLPEELKWMALSPAVRLKIYNHPELYDEYIRTVFYPHPFITPNQDWIHISETYEEDSVMIYSAEHLQAAYANSKLYFNPALYEWSKVFVNILKIDIDIDINQCELLLNKLHETTIEKTLHWLGAKSIHFPAIAIYALLMDPVSTLKLFPELAKLTKRYNL</sequence>
<proteinExistence type="predicted"/>